<evidence type="ECO:0000256" key="2">
    <source>
        <dbReference type="ARBA" id="ARBA00023034"/>
    </source>
</evidence>
<feature type="region of interest" description="Disordered" evidence="4">
    <location>
        <begin position="422"/>
        <end position="454"/>
    </location>
</feature>
<feature type="region of interest" description="Disordered" evidence="4">
    <location>
        <begin position="1"/>
        <end position="122"/>
    </location>
</feature>
<protein>
    <recommendedName>
        <fullName evidence="5">GRIP domain-containing protein</fullName>
    </recommendedName>
</protein>
<evidence type="ECO:0000256" key="3">
    <source>
        <dbReference type="ARBA" id="ARBA00023054"/>
    </source>
</evidence>
<gene>
    <name evidence="6" type="ORF">C361_01737</name>
</gene>
<feature type="region of interest" description="Disordered" evidence="4">
    <location>
        <begin position="473"/>
        <end position="563"/>
    </location>
</feature>
<feature type="domain" description="GRIP" evidence="5">
    <location>
        <begin position="373"/>
        <end position="424"/>
    </location>
</feature>
<comment type="caution">
    <text evidence="6">The sequence shown here is derived from an EMBL/GenBank/DDBJ whole genome shotgun (WGS) entry which is preliminary data.</text>
</comment>
<evidence type="ECO:0000256" key="1">
    <source>
        <dbReference type="ARBA" id="ARBA00004555"/>
    </source>
</evidence>
<keyword evidence="3" id="KW-0175">Coiled coil</keyword>
<feature type="compositionally biased region" description="Basic and acidic residues" evidence="4">
    <location>
        <begin position="69"/>
        <end position="118"/>
    </location>
</feature>
<dbReference type="AlphaFoldDB" id="A0A854QPB9"/>
<dbReference type="OrthoDB" id="425925at2759"/>
<feature type="compositionally biased region" description="Basic and acidic residues" evidence="4">
    <location>
        <begin position="441"/>
        <end position="450"/>
    </location>
</feature>
<evidence type="ECO:0000256" key="4">
    <source>
        <dbReference type="SAM" id="MobiDB-lite"/>
    </source>
</evidence>
<evidence type="ECO:0000313" key="6">
    <source>
        <dbReference type="EMBL" id="OXG25777.1"/>
    </source>
</evidence>
<feature type="compositionally biased region" description="Basic and acidic residues" evidence="4">
    <location>
        <begin position="49"/>
        <end position="62"/>
    </location>
</feature>
<proteinExistence type="predicted"/>
<keyword evidence="2" id="KW-0333">Golgi apparatus</keyword>
<comment type="subcellular location">
    <subcellularLocation>
        <location evidence="1">Golgi apparatus</location>
    </subcellularLocation>
</comment>
<dbReference type="GO" id="GO:0006888">
    <property type="term" value="P:endoplasmic reticulum to Golgi vesicle-mediated transport"/>
    <property type="evidence" value="ECO:0007669"/>
    <property type="project" value="TreeGrafter"/>
</dbReference>
<dbReference type="GO" id="GO:0031267">
    <property type="term" value="F:small GTPase binding"/>
    <property type="evidence" value="ECO:0007669"/>
    <property type="project" value="TreeGrafter"/>
</dbReference>
<organism evidence="6 7">
    <name type="scientific">Cryptococcus neoformans Tu259-1</name>
    <dbReference type="NCBI Taxonomy" id="1230072"/>
    <lineage>
        <taxon>Eukaryota</taxon>
        <taxon>Fungi</taxon>
        <taxon>Dikarya</taxon>
        <taxon>Basidiomycota</taxon>
        <taxon>Agaricomycotina</taxon>
        <taxon>Tremellomycetes</taxon>
        <taxon>Tremellales</taxon>
        <taxon>Cryptococcaceae</taxon>
        <taxon>Cryptococcus</taxon>
        <taxon>Cryptococcus neoformans species complex</taxon>
    </lineage>
</organism>
<accession>A0A854QPB9</accession>
<dbReference type="EMBL" id="AMKT01000027">
    <property type="protein sequence ID" value="OXG25777.1"/>
    <property type="molecule type" value="Genomic_DNA"/>
</dbReference>
<evidence type="ECO:0000313" key="7">
    <source>
        <dbReference type="Proteomes" id="UP000199727"/>
    </source>
</evidence>
<reference evidence="6 7" key="1">
    <citation type="submission" date="2017-06" db="EMBL/GenBank/DDBJ databases">
        <title>Global population genomics of the pathogenic fungus Cryptococcus neoformans var. grubii.</title>
        <authorList>
            <person name="Cuomo C."/>
            <person name="Litvintseva A."/>
            <person name="Chen Y."/>
            <person name="Young S."/>
            <person name="Zeng Q."/>
            <person name="Chapman S."/>
            <person name="Gujja S."/>
            <person name="Saif S."/>
            <person name="Birren B."/>
        </authorList>
    </citation>
    <scope>NUCLEOTIDE SEQUENCE [LARGE SCALE GENOMIC DNA]</scope>
    <source>
        <strain evidence="6 7">Tu259-1</strain>
    </source>
</reference>
<evidence type="ECO:0000259" key="5">
    <source>
        <dbReference type="PROSITE" id="PS50913"/>
    </source>
</evidence>
<dbReference type="Gene3D" id="1.10.287.1490">
    <property type="match status" value="1"/>
</dbReference>
<dbReference type="InterPro" id="IPR019459">
    <property type="entry name" value="GRAB"/>
</dbReference>
<name>A0A854QPB9_CRYNE</name>
<dbReference type="Pfam" id="PF10375">
    <property type="entry name" value="GRAB"/>
    <property type="match status" value="1"/>
</dbReference>
<dbReference type="GO" id="GO:0005794">
    <property type="term" value="C:Golgi apparatus"/>
    <property type="evidence" value="ECO:0007669"/>
    <property type="project" value="UniProtKB-SubCell"/>
</dbReference>
<feature type="compositionally biased region" description="Basic residues" evidence="4">
    <location>
        <begin position="1"/>
        <end position="10"/>
    </location>
</feature>
<dbReference type="GO" id="GO:0007030">
    <property type="term" value="P:Golgi organization"/>
    <property type="evidence" value="ECO:0007669"/>
    <property type="project" value="TreeGrafter"/>
</dbReference>
<sequence>MPSKKGKSKSNTKANAAPNSNPTQSASNLPNGAPTVSDEAAPQAPPSDKTIEPKPLQEREEQMQEQEQTQEHDHEHKDEGSSGPSRKEEQKEQDDVPVDERIRILEDDLEATRQEKEALGSQYRSLLGKLTAMRTTLGDKLKEDAEELDRRETQINNLVTENSELHETVDTLRSELSSLSQESSHLSAQLAQLRSQSDSSSSDVLSLTREMRELRGEMERLRLEREEWEVEAGRERERRETLEDDLRVFERREQDMCNALEKLAEERDKEKERGDNLQEVLSEFQAAKDSEIRQATTELETQLRIAAESLSEFKLRAANAETRLSEVSSDASKSTALEKELKDKNQIIGKLRHDAVVSNEHLKEALRRLRKNQSDNNVDRRLVTNILLSFLMTSRGDPKRFEMLSLLATILSWDDAEREKAGLQRQGAVGGGGKGKASTGKGKETEKSAEEEAAMNESFSNLFVEFLLKEASQGQPSQTGTLDQQPRRTLSSLSLDSPPIFSPPHGPAAGSMTFSPPSSSPRQRPREMSSSSSVSEWPMMMGGRKGSLALKDVMEGQGQTYHS</sequence>
<feature type="compositionally biased region" description="Polar residues" evidence="4">
    <location>
        <begin position="11"/>
        <end position="30"/>
    </location>
</feature>
<feature type="compositionally biased region" description="Low complexity" evidence="4">
    <location>
        <begin position="515"/>
        <end position="541"/>
    </location>
</feature>
<dbReference type="PANTHER" id="PTHR18921">
    <property type="entry name" value="MYOSIN HEAVY CHAIN - RELATED"/>
    <property type="match status" value="1"/>
</dbReference>
<dbReference type="Proteomes" id="UP000199727">
    <property type="component" value="Unassembled WGS sequence"/>
</dbReference>
<feature type="compositionally biased region" description="Polar residues" evidence="4">
    <location>
        <begin position="473"/>
        <end position="495"/>
    </location>
</feature>
<dbReference type="PROSITE" id="PS50913">
    <property type="entry name" value="GRIP"/>
    <property type="match status" value="1"/>
</dbReference>
<dbReference type="PANTHER" id="PTHR18921:SF2">
    <property type="entry name" value="THYROID RECEPTOR-INTERACTING PROTEIN 11"/>
    <property type="match status" value="1"/>
</dbReference>
<dbReference type="InterPro" id="IPR000237">
    <property type="entry name" value="GRIP_dom"/>
</dbReference>